<dbReference type="Proteomes" id="UP000001075">
    <property type="component" value="Unassembled WGS sequence"/>
</dbReference>
<dbReference type="InParanoid" id="G3I1Z6"/>
<protein>
    <submittedName>
        <fullName evidence="1">Uncharacterized protein</fullName>
    </submittedName>
</protein>
<gene>
    <name evidence="1" type="ORF">I79_017417</name>
</gene>
<reference evidence="2" key="1">
    <citation type="journal article" date="2011" name="Nat. Biotechnol.">
        <title>The genomic sequence of the Chinese hamster ovary (CHO)-K1 cell line.</title>
        <authorList>
            <person name="Xu X."/>
            <person name="Nagarajan H."/>
            <person name="Lewis N.E."/>
            <person name="Pan S."/>
            <person name="Cai Z."/>
            <person name="Liu X."/>
            <person name="Chen W."/>
            <person name="Xie M."/>
            <person name="Wang W."/>
            <person name="Hammond S."/>
            <person name="Andersen M.R."/>
            <person name="Neff N."/>
            <person name="Passarelli B."/>
            <person name="Koh W."/>
            <person name="Fan H.C."/>
            <person name="Wang J."/>
            <person name="Gui Y."/>
            <person name="Lee K.H."/>
            <person name="Betenbaugh M.J."/>
            <person name="Quake S.R."/>
            <person name="Famili I."/>
            <person name="Palsson B.O."/>
            <person name="Wang J."/>
        </authorList>
    </citation>
    <scope>NUCLEOTIDE SEQUENCE [LARGE SCALE GENOMIC DNA]</scope>
    <source>
        <strain evidence="2">CHO K1 cell line</strain>
    </source>
</reference>
<dbReference type="AlphaFoldDB" id="G3I1Z6"/>
<sequence>MTHSQRAHQGFIQFKRSDTKVRKVVLLRCKYTLVNPTLGRWRLMDKDNSRGASDTEFKASLK</sequence>
<proteinExistence type="predicted"/>
<dbReference type="EMBL" id="JH001103">
    <property type="protein sequence ID" value="EGW07106.1"/>
    <property type="molecule type" value="Genomic_DNA"/>
</dbReference>
<accession>G3I1Z6</accession>
<evidence type="ECO:0000313" key="1">
    <source>
        <dbReference type="EMBL" id="EGW07106.1"/>
    </source>
</evidence>
<organism evidence="1 2">
    <name type="scientific">Cricetulus griseus</name>
    <name type="common">Chinese hamster</name>
    <name type="synonym">Cricetulus barabensis griseus</name>
    <dbReference type="NCBI Taxonomy" id="10029"/>
    <lineage>
        <taxon>Eukaryota</taxon>
        <taxon>Metazoa</taxon>
        <taxon>Chordata</taxon>
        <taxon>Craniata</taxon>
        <taxon>Vertebrata</taxon>
        <taxon>Euteleostomi</taxon>
        <taxon>Mammalia</taxon>
        <taxon>Eutheria</taxon>
        <taxon>Euarchontoglires</taxon>
        <taxon>Glires</taxon>
        <taxon>Rodentia</taxon>
        <taxon>Myomorpha</taxon>
        <taxon>Muroidea</taxon>
        <taxon>Cricetidae</taxon>
        <taxon>Cricetinae</taxon>
        <taxon>Cricetulus</taxon>
    </lineage>
</organism>
<name>G3I1Z6_CRIGR</name>
<evidence type="ECO:0000313" key="2">
    <source>
        <dbReference type="Proteomes" id="UP000001075"/>
    </source>
</evidence>